<dbReference type="RefSeq" id="WP_109689224.1">
    <property type="nucleotide sequence ID" value="NZ_QGDN01000002.1"/>
</dbReference>
<dbReference type="Proteomes" id="UP000250028">
    <property type="component" value="Unassembled WGS sequence"/>
</dbReference>
<sequence>MRLPLKDYQTDAVREILTTLGYAREDWHGRQRRTAFALSSTTGSGKTVIAATVIEALLHGSDEFDVEPDPTAVVLWVSKDPALNEQTKSRFIECADRIPAGDLVLLDKSYADSSLQTGTVYFINPDKLNKKADFVKHTDTRHHTFWEILDATIKDEDKTLYMVLDEAHEGMKAQSSGDQTLVQKIINGNGSNVAVPIVWGISATVKRFDQAMAKASAFTKTQNIVIDPRAVQESGLLKNALTLDIPDEAGDFSTTMVRDATLDFVSVCQRWDDYCEQQGLEPVVPLLVAQIPNKEVGEKDTEKALKAEDDTIHLVLETIRKHWPEMPYDGVAHVLGDRATIEVGSYVIPKVAPQDIQHDHGIRVLLAKDAVSTGWDCPRAEVLVSLRPAVDATYVTQLLGRMVRTPLAQTTGDERLNAASCYLPRFDKDTAKQVAEEIMGLREPASGERGAAVAKVMLKPVMLSRNTEVPDEVFDVVESLPSFAKPAAAPKPVKRLLKAAQAFSQDALEPDANKVAHETLFAVLDGVVHDNADAVASAAKQILTAQIRQILVQRGEDQVTDRTTSRAADAATVDDALRHLRRLLSTSVVNGYLHRNMQSAITAAEDRGEDLFTVDITGVRAEVAALGFLDVDVQQPVEDAADALTRLWLTTNSTKIAALPDNRKPIYQAIQDMARAAEPVAIKIQTEQLVDSVDTDGKKLPTQRKHLLATSEGDYPVEQAMARNRWEQAVVEHEQSLGTLAGWYRNPSAATTSSLRIAHKSSNGSWSSVQPDFVFVHRTGDAYLPSIVDPHGAHLGDSSPKLKALAQYADQHGDQFERIMAVGVEKDDTLYGLNLKDAAVRRAVYESPADTDSVKKLYAHHGTKYTHTSALSS</sequence>
<name>A0A2Y9BPF0_9MICO</name>
<dbReference type="InterPro" id="IPR006935">
    <property type="entry name" value="Helicase/UvrB_N"/>
</dbReference>
<dbReference type="GO" id="GO:0003677">
    <property type="term" value="F:DNA binding"/>
    <property type="evidence" value="ECO:0007669"/>
    <property type="project" value="InterPro"/>
</dbReference>
<evidence type="ECO:0000313" key="2">
    <source>
        <dbReference type="EMBL" id="SSA58950.1"/>
    </source>
</evidence>
<reference evidence="3" key="1">
    <citation type="submission" date="2016-10" db="EMBL/GenBank/DDBJ databases">
        <authorList>
            <person name="Varghese N."/>
            <person name="Submissions S."/>
        </authorList>
    </citation>
    <scope>NUCLEOTIDE SEQUENCE [LARGE SCALE GENOMIC DNA]</scope>
    <source>
        <strain evidence="3">DSM 22951</strain>
    </source>
</reference>
<dbReference type="SUPFAM" id="SSF52540">
    <property type="entry name" value="P-loop containing nucleoside triphosphate hydrolases"/>
    <property type="match status" value="2"/>
</dbReference>
<dbReference type="GO" id="GO:0005524">
    <property type="term" value="F:ATP binding"/>
    <property type="evidence" value="ECO:0007669"/>
    <property type="project" value="InterPro"/>
</dbReference>
<dbReference type="InterPro" id="IPR027417">
    <property type="entry name" value="P-loop_NTPase"/>
</dbReference>
<keyword evidence="2" id="KW-0547">Nucleotide-binding</keyword>
<evidence type="ECO:0000259" key="1">
    <source>
        <dbReference type="Pfam" id="PF04851"/>
    </source>
</evidence>
<keyword evidence="3" id="KW-1185">Reference proteome</keyword>
<feature type="domain" description="Helicase/UvrB N-terminal" evidence="1">
    <location>
        <begin position="3"/>
        <end position="206"/>
    </location>
</feature>
<protein>
    <submittedName>
        <fullName evidence="2">Superfamily II DNA or RNA helicase</fullName>
    </submittedName>
</protein>
<dbReference type="GO" id="GO:0004386">
    <property type="term" value="F:helicase activity"/>
    <property type="evidence" value="ECO:0007669"/>
    <property type="project" value="UniProtKB-KW"/>
</dbReference>
<keyword evidence="2" id="KW-0067">ATP-binding</keyword>
<dbReference type="OrthoDB" id="9804145at2"/>
<organism evidence="2 3">
    <name type="scientific">Branchiibius hedensis</name>
    <dbReference type="NCBI Taxonomy" id="672460"/>
    <lineage>
        <taxon>Bacteria</taxon>
        <taxon>Bacillati</taxon>
        <taxon>Actinomycetota</taxon>
        <taxon>Actinomycetes</taxon>
        <taxon>Micrococcales</taxon>
        <taxon>Dermacoccaceae</taxon>
        <taxon>Branchiibius</taxon>
    </lineage>
</organism>
<dbReference type="EMBL" id="UESZ01000002">
    <property type="protein sequence ID" value="SSA58950.1"/>
    <property type="molecule type" value="Genomic_DNA"/>
</dbReference>
<dbReference type="Gene3D" id="3.40.50.300">
    <property type="entry name" value="P-loop containing nucleotide triphosphate hydrolases"/>
    <property type="match status" value="2"/>
</dbReference>
<evidence type="ECO:0000313" key="3">
    <source>
        <dbReference type="Proteomes" id="UP000250028"/>
    </source>
</evidence>
<accession>A0A2Y9BPF0</accession>
<dbReference type="Pfam" id="PF04851">
    <property type="entry name" value="ResIII"/>
    <property type="match status" value="1"/>
</dbReference>
<keyword evidence="2" id="KW-0347">Helicase</keyword>
<dbReference type="GO" id="GO:0016787">
    <property type="term" value="F:hydrolase activity"/>
    <property type="evidence" value="ECO:0007669"/>
    <property type="project" value="InterPro"/>
</dbReference>
<proteinExistence type="predicted"/>
<keyword evidence="2" id="KW-0378">Hydrolase</keyword>
<dbReference type="AlphaFoldDB" id="A0A2Y9BPF0"/>
<gene>
    <name evidence="2" type="ORF">SAMN04489750_3754</name>
</gene>